<keyword evidence="4 8" id="KW-0479">Metal-binding</keyword>
<evidence type="ECO:0000313" key="11">
    <source>
        <dbReference type="EMBL" id="CAG9975461.1"/>
    </source>
</evidence>
<evidence type="ECO:0000256" key="3">
    <source>
        <dbReference type="ARBA" id="ARBA00022617"/>
    </source>
</evidence>
<dbReference type="PANTHER" id="PTHR24305">
    <property type="entry name" value="CYTOCHROME P450"/>
    <property type="match status" value="1"/>
</dbReference>
<dbReference type="GO" id="GO:0020037">
    <property type="term" value="F:heme binding"/>
    <property type="evidence" value="ECO:0007669"/>
    <property type="project" value="InterPro"/>
</dbReference>
<evidence type="ECO:0000256" key="1">
    <source>
        <dbReference type="ARBA" id="ARBA00001971"/>
    </source>
</evidence>
<keyword evidence="7 9" id="KW-0503">Monooxygenase</keyword>
<comment type="similarity">
    <text evidence="2 9">Belongs to the cytochrome P450 family.</text>
</comment>
<keyword evidence="6 8" id="KW-0408">Iron</keyword>
<dbReference type="GO" id="GO:0005506">
    <property type="term" value="F:iron ion binding"/>
    <property type="evidence" value="ECO:0007669"/>
    <property type="project" value="InterPro"/>
</dbReference>
<evidence type="ECO:0000256" key="2">
    <source>
        <dbReference type="ARBA" id="ARBA00010617"/>
    </source>
</evidence>
<keyword evidence="3 8" id="KW-0349">Heme</keyword>
<dbReference type="GO" id="GO:0004497">
    <property type="term" value="F:monooxygenase activity"/>
    <property type="evidence" value="ECO:0007669"/>
    <property type="project" value="UniProtKB-KW"/>
</dbReference>
<dbReference type="FunFam" id="1.10.630.10:FF:000047">
    <property type="entry name" value="Cytochrome P450 monooxygenase"/>
    <property type="match status" value="1"/>
</dbReference>
<dbReference type="OrthoDB" id="1470350at2759"/>
<keyword evidence="10" id="KW-0812">Transmembrane</keyword>
<dbReference type="SUPFAM" id="SSF48264">
    <property type="entry name" value="Cytochrome P450"/>
    <property type="match status" value="1"/>
</dbReference>
<dbReference type="PANTHER" id="PTHR24305:SF230">
    <property type="entry name" value="P450, PUTATIVE (EUROFUNG)-RELATED"/>
    <property type="match status" value="1"/>
</dbReference>
<feature type="binding site" description="axial binding residue" evidence="8">
    <location>
        <position position="447"/>
    </location>
    <ligand>
        <name>heme</name>
        <dbReference type="ChEBI" id="CHEBI:30413"/>
    </ligand>
    <ligandPart>
        <name>Fe</name>
        <dbReference type="ChEBI" id="CHEBI:18248"/>
    </ligandPart>
</feature>
<reference evidence="12" key="1">
    <citation type="submission" date="2019-06" db="EMBL/GenBank/DDBJ databases">
        <authorList>
            <person name="Broberg M."/>
        </authorList>
    </citation>
    <scope>NUCLEOTIDE SEQUENCE [LARGE SCALE GENOMIC DNA]</scope>
</reference>
<dbReference type="InterPro" id="IPR002401">
    <property type="entry name" value="Cyt_P450_E_grp-I"/>
</dbReference>
<dbReference type="Pfam" id="PF00067">
    <property type="entry name" value="p450"/>
    <property type="match status" value="1"/>
</dbReference>
<feature type="transmembrane region" description="Helical" evidence="10">
    <location>
        <begin position="20"/>
        <end position="43"/>
    </location>
</feature>
<evidence type="ECO:0000256" key="7">
    <source>
        <dbReference type="ARBA" id="ARBA00023033"/>
    </source>
</evidence>
<evidence type="ECO:0000256" key="8">
    <source>
        <dbReference type="PIRSR" id="PIRSR602401-1"/>
    </source>
</evidence>
<evidence type="ECO:0000256" key="10">
    <source>
        <dbReference type="SAM" id="Phobius"/>
    </source>
</evidence>
<dbReference type="CDD" id="cd11058">
    <property type="entry name" value="CYP60B-like"/>
    <property type="match status" value="1"/>
</dbReference>
<keyword evidence="5 9" id="KW-0560">Oxidoreductase</keyword>
<reference evidence="11 12" key="2">
    <citation type="submission" date="2021-10" db="EMBL/GenBank/DDBJ databases">
        <authorList>
            <person name="Piombo E."/>
        </authorList>
    </citation>
    <scope>NUCLEOTIDE SEQUENCE [LARGE SCALE GENOMIC DNA]</scope>
</reference>
<dbReference type="Proteomes" id="UP000754883">
    <property type="component" value="Unassembled WGS sequence"/>
</dbReference>
<evidence type="ECO:0000256" key="6">
    <source>
        <dbReference type="ARBA" id="ARBA00023004"/>
    </source>
</evidence>
<dbReference type="PROSITE" id="PS00086">
    <property type="entry name" value="CYTOCHROME_P450"/>
    <property type="match status" value="1"/>
</dbReference>
<organism evidence="11 12">
    <name type="scientific">Clonostachys byssicola</name>
    <dbReference type="NCBI Taxonomy" id="160290"/>
    <lineage>
        <taxon>Eukaryota</taxon>
        <taxon>Fungi</taxon>
        <taxon>Dikarya</taxon>
        <taxon>Ascomycota</taxon>
        <taxon>Pezizomycotina</taxon>
        <taxon>Sordariomycetes</taxon>
        <taxon>Hypocreomycetidae</taxon>
        <taxon>Hypocreales</taxon>
        <taxon>Bionectriaceae</taxon>
        <taxon>Clonostachys</taxon>
    </lineage>
</organism>
<dbReference type="InterPro" id="IPR001128">
    <property type="entry name" value="Cyt_P450"/>
</dbReference>
<keyword evidence="10" id="KW-1133">Transmembrane helix</keyword>
<dbReference type="GO" id="GO:0009403">
    <property type="term" value="P:toxin biosynthetic process"/>
    <property type="evidence" value="ECO:0007669"/>
    <property type="project" value="UniProtKB-ARBA"/>
</dbReference>
<dbReference type="AlphaFoldDB" id="A0A9N9XZ58"/>
<evidence type="ECO:0000313" key="12">
    <source>
        <dbReference type="Proteomes" id="UP000754883"/>
    </source>
</evidence>
<evidence type="ECO:0000256" key="4">
    <source>
        <dbReference type="ARBA" id="ARBA00022723"/>
    </source>
</evidence>
<comment type="caution">
    <text evidence="11">The sequence shown here is derived from an EMBL/GenBank/DDBJ whole genome shotgun (WGS) entry which is preliminary data.</text>
</comment>
<dbReference type="InterPro" id="IPR017972">
    <property type="entry name" value="Cyt_P450_CS"/>
</dbReference>
<dbReference type="InterPro" id="IPR050121">
    <property type="entry name" value="Cytochrome_P450_monoxygenase"/>
</dbReference>
<gene>
    <name evidence="11" type="ORF">CBYS24578_00018749</name>
</gene>
<dbReference type="PRINTS" id="PR00463">
    <property type="entry name" value="EP450I"/>
</dbReference>
<evidence type="ECO:0000256" key="9">
    <source>
        <dbReference type="RuleBase" id="RU000461"/>
    </source>
</evidence>
<proteinExistence type="inferred from homology"/>
<keyword evidence="12" id="KW-1185">Reference proteome</keyword>
<dbReference type="InterPro" id="IPR036396">
    <property type="entry name" value="Cyt_P450_sf"/>
</dbReference>
<keyword evidence="10" id="KW-0472">Membrane</keyword>
<accession>A0A9N9XZ58</accession>
<dbReference type="Gene3D" id="1.10.630.10">
    <property type="entry name" value="Cytochrome P450"/>
    <property type="match status" value="1"/>
</dbReference>
<dbReference type="EMBL" id="CABFNO020001264">
    <property type="protein sequence ID" value="CAG9975461.1"/>
    <property type="molecule type" value="Genomic_DNA"/>
</dbReference>
<evidence type="ECO:0000256" key="5">
    <source>
        <dbReference type="ARBA" id="ARBA00023002"/>
    </source>
</evidence>
<dbReference type="PRINTS" id="PR00385">
    <property type="entry name" value="P450"/>
</dbReference>
<comment type="cofactor">
    <cofactor evidence="1 8">
        <name>heme</name>
        <dbReference type="ChEBI" id="CHEBI:30413"/>
    </cofactor>
</comment>
<name>A0A9N9XZ58_9HYPO</name>
<sequence length="502" mass="57891">MATLLAGPSLLSELSFARLIAIAVIVLKVTGYIVSLAAYNLLFHPLRRYPGPRLWAISRIPYARMQMSGKAHRIILQLHQIYGDVVRIAPDELSFLSPDAWNEVMGHRKRGEEENSKDPDFWKTQKHSVISANREDHSRMRRILSHGFSSQSMQAQQPLIQSYVSLLIQRIHEASNGGSLPLEMTSWYNWTTFDIIGDLAFGEPFGCLENAKYHPWVSLIFDRIQGNAFNSVIRKFPCSEFLIKMLVSKEAARKFRTHFELTKEKVEKRLAIEEVRHDFMATMTNTNEKLKLTYPELLDNASILIIAGSETTATTLSAVTYLLSVNKEILRKLTDEVRSSFNTEDDIHLLSVQKLNYMLAVLNETLRLFPPVPNAIPRKAPAGGNTIFGRHVPPDTILGIWQWPMYHSPEHFLEPESFIPERWLDDPRFVNDRKEAFQPFSFGPRKCLGRNLAFAEMRLILARIIWNFDLSVDPRSEDWLQKNESFSLWKKPDLYIYFSPRK</sequence>
<dbReference type="GO" id="GO:0016705">
    <property type="term" value="F:oxidoreductase activity, acting on paired donors, with incorporation or reduction of molecular oxygen"/>
    <property type="evidence" value="ECO:0007669"/>
    <property type="project" value="InterPro"/>
</dbReference>
<protein>
    <submittedName>
        <fullName evidence="11">Uncharacterized protein</fullName>
    </submittedName>
</protein>